<dbReference type="EMBL" id="JAHYIQ010000043">
    <property type="protein sequence ID" value="KAK1118456.1"/>
    <property type="molecule type" value="Genomic_DNA"/>
</dbReference>
<dbReference type="Proteomes" id="UP001177670">
    <property type="component" value="Unassembled WGS sequence"/>
</dbReference>
<gene>
    <name evidence="1" type="ORF">K0M31_015154</name>
</gene>
<reference evidence="1" key="1">
    <citation type="submission" date="2021-10" db="EMBL/GenBank/DDBJ databases">
        <title>Melipona bicolor Genome sequencing and assembly.</title>
        <authorList>
            <person name="Araujo N.S."/>
            <person name="Arias M.C."/>
        </authorList>
    </citation>
    <scope>NUCLEOTIDE SEQUENCE</scope>
    <source>
        <strain evidence="1">USP_2M_L1-L4_2017</strain>
        <tissue evidence="1">Whole body</tissue>
    </source>
</reference>
<protein>
    <submittedName>
        <fullName evidence="1">Uncharacterized protein</fullName>
    </submittedName>
</protein>
<accession>A0AA40FG87</accession>
<comment type="caution">
    <text evidence="1">The sequence shown here is derived from an EMBL/GenBank/DDBJ whole genome shotgun (WGS) entry which is preliminary data.</text>
</comment>
<evidence type="ECO:0000313" key="2">
    <source>
        <dbReference type="Proteomes" id="UP001177670"/>
    </source>
</evidence>
<organism evidence="1 2">
    <name type="scientific">Melipona bicolor</name>
    <dbReference type="NCBI Taxonomy" id="60889"/>
    <lineage>
        <taxon>Eukaryota</taxon>
        <taxon>Metazoa</taxon>
        <taxon>Ecdysozoa</taxon>
        <taxon>Arthropoda</taxon>
        <taxon>Hexapoda</taxon>
        <taxon>Insecta</taxon>
        <taxon>Pterygota</taxon>
        <taxon>Neoptera</taxon>
        <taxon>Endopterygota</taxon>
        <taxon>Hymenoptera</taxon>
        <taxon>Apocrita</taxon>
        <taxon>Aculeata</taxon>
        <taxon>Apoidea</taxon>
        <taxon>Anthophila</taxon>
        <taxon>Apidae</taxon>
        <taxon>Melipona</taxon>
    </lineage>
</organism>
<proteinExistence type="predicted"/>
<name>A0AA40FG87_9HYME</name>
<sequence>MKISPVAVRNITSDQIHKNENKRRKYCHGRCVQVNDQSVALSCRFLGIEEEQSKFKVNDLKARAEAEFKRLQFLFSHIYLGYLAHDNAFLQHLYENPEKLESPNKETTELLRNLIARNYRRAVRRQNVLRMRQPLYVMMFKRKRLPPGHKRALDEEKKLWRNIIVIEANFLLHRLHEIRMRRDYIGFFG</sequence>
<keyword evidence="2" id="KW-1185">Reference proteome</keyword>
<evidence type="ECO:0000313" key="1">
    <source>
        <dbReference type="EMBL" id="KAK1118456.1"/>
    </source>
</evidence>
<dbReference type="AlphaFoldDB" id="A0AA40FG87"/>